<dbReference type="PANTHER" id="PTHR36306:SF1">
    <property type="entry name" value="ALPHA-AMYLASE-RELATED"/>
    <property type="match status" value="1"/>
</dbReference>
<name>A0A519BPH5_9DELT</name>
<dbReference type="SUPFAM" id="SSF88688">
    <property type="entry name" value="Families 57/38 glycoside transferase middle domain"/>
    <property type="match status" value="1"/>
</dbReference>
<evidence type="ECO:0000259" key="5">
    <source>
        <dbReference type="Pfam" id="PF09094"/>
    </source>
</evidence>
<comment type="caution">
    <text evidence="6">The sequence shown here is derived from an EMBL/GenBank/DDBJ whole genome shotgun (WGS) entry which is preliminary data.</text>
</comment>
<dbReference type="InterPro" id="IPR028995">
    <property type="entry name" value="Glyco_hydro_57/38_cen_sf"/>
</dbReference>
<evidence type="ECO:0000256" key="1">
    <source>
        <dbReference type="ARBA" id="ARBA00006821"/>
    </source>
</evidence>
<reference evidence="6 7" key="1">
    <citation type="journal article" date="2019" name="ISME J.">
        <title>Insights into ecological role of a new deltaproteobacterial order Candidatus Acidulodesulfobacterales by metagenomics and metatranscriptomics.</title>
        <authorList>
            <person name="Tan S."/>
            <person name="Liu J."/>
            <person name="Fang Y."/>
            <person name="Hedlund B.P."/>
            <person name="Lian Z.H."/>
            <person name="Huang L.Y."/>
            <person name="Li J.T."/>
            <person name="Huang L.N."/>
            <person name="Li W.J."/>
            <person name="Jiang H.C."/>
            <person name="Dong H.L."/>
            <person name="Shu W.S."/>
        </authorList>
    </citation>
    <scope>NUCLEOTIDE SEQUENCE [LARGE SCALE GENOMIC DNA]</scope>
    <source>
        <strain evidence="6">AP1</strain>
    </source>
</reference>
<organism evidence="6 7">
    <name type="scientific">Candidatus Acididesulfobacter diazotrophicus</name>
    <dbReference type="NCBI Taxonomy" id="2597226"/>
    <lineage>
        <taxon>Bacteria</taxon>
        <taxon>Deltaproteobacteria</taxon>
        <taxon>Candidatus Acidulodesulfobacterales</taxon>
        <taxon>Candidatus Acididesulfobacter</taxon>
    </lineage>
</organism>
<dbReference type="InterPro" id="IPR052046">
    <property type="entry name" value="GH57_Enzymes"/>
</dbReference>
<accession>A0A519BPH5</accession>
<evidence type="ECO:0000256" key="2">
    <source>
        <dbReference type="ARBA" id="ARBA00023277"/>
    </source>
</evidence>
<comment type="similarity">
    <text evidence="1">Belongs to the glycosyl hydrolase 57 family.</text>
</comment>
<feature type="region of interest" description="Disordered" evidence="3">
    <location>
        <begin position="414"/>
        <end position="442"/>
    </location>
</feature>
<dbReference type="GO" id="GO:0003824">
    <property type="term" value="F:catalytic activity"/>
    <property type="evidence" value="ECO:0007669"/>
    <property type="project" value="InterPro"/>
</dbReference>
<protein>
    <submittedName>
        <fullName evidence="6">DUF1925 domain-containing protein</fullName>
    </submittedName>
</protein>
<dbReference type="Gene3D" id="3.20.110.20">
    <property type="match status" value="1"/>
</dbReference>
<feature type="region of interest" description="Disordered" evidence="3">
    <location>
        <begin position="686"/>
        <end position="711"/>
    </location>
</feature>
<proteinExistence type="inferred from homology"/>
<dbReference type="InterPro" id="IPR004300">
    <property type="entry name" value="Glyco_hydro_57_N"/>
</dbReference>
<evidence type="ECO:0000313" key="7">
    <source>
        <dbReference type="Proteomes" id="UP000319296"/>
    </source>
</evidence>
<dbReference type="EMBL" id="SGBB01000002">
    <property type="protein sequence ID" value="RZD19170.1"/>
    <property type="molecule type" value="Genomic_DNA"/>
</dbReference>
<keyword evidence="2" id="KW-0119">Carbohydrate metabolism</keyword>
<dbReference type="Proteomes" id="UP000319296">
    <property type="component" value="Unassembled WGS sequence"/>
</dbReference>
<dbReference type="SUPFAM" id="SSF88713">
    <property type="entry name" value="Glycoside hydrolase/deacetylase"/>
    <property type="match status" value="1"/>
</dbReference>
<gene>
    <name evidence="6" type="ORF">EVG15_01665</name>
</gene>
<dbReference type="InterPro" id="IPR015178">
    <property type="entry name" value="A-amylase/a-glucTrfase_central"/>
</dbReference>
<evidence type="ECO:0000259" key="4">
    <source>
        <dbReference type="Pfam" id="PF03065"/>
    </source>
</evidence>
<feature type="domain" description="Glycoside hydrolase family 57 N-terminal" evidence="4">
    <location>
        <begin position="20"/>
        <end position="273"/>
    </location>
</feature>
<sequence length="850" mass="97895">MVNFLLGFHCHQPVGNFEGVFKEVHNKSYSPLIRTLLKYDSCKFCLHISGYLLEWIVKNDPELIEIIREGVSEHKVEMLGGGYYEPVLASIPRSDRIKQLEMLNEAVKKYFGVYPKGAWITERIWQPDIIDSLDEAGISYAFLDDSQFFQSGIDSNDIDNIFITEYNGKYFNLFPIHERLRYKLPFANTDESVREILYMNERLSNLSVMIDDGEKMGSWPNTFEWVYGKAFNSENKFDGIGGNGWLNKFLTILGDPSNNIKMKLPSELIDEIPIRQPVYLPLSSYREMGEWTLPVEKRFKYDYTKEKYPDAVLAGGIWHNFFIHYPESNLLHKRMLFLSNKINDFKIKFPEMQNSINYKNAIKELFKSQANDAYWHGVFGGIYLPHLRRGVQNSLIKASVSYDLLCNELKQFENDNKNNKDKNNKKEIRKDKNKSNDYNNNVNNNIVSAVKVDKGETDKSEGINNINANNDLNNPDNVCNVSNNVSNIDKVDFDMDGELEYQARNKFWQIVYKPSNSHIIALDYLEKNMFNPFGDIFCLHDEYDIHIIKDKLNIKNNSAENKNINEDVPHTIHNNVKVPEGLTEKDLFVNNGLMPHFQLKYNGKDLNFNLKSINNNDDIIVIISEGFTKNKEENEEPKILIGLEITISDTLQYHISFNNNNKISDGKIIKSNDNFKDIKEYSNISNSNNSDNSINNKGNNDNINNNNNDNNFGGEENTVLKSLSIFFRFSFPGGDGPATYIKPDEKNIYGLRENLIDIPVNSVIEIGDSFWGGSLKAFINTNGYANYKTNEENNINLDYTPLLNYSPIITVSLYEGGSEKIFQSAETIISWDLEDKDISDIHIEWKAVKK</sequence>
<feature type="compositionally biased region" description="Basic and acidic residues" evidence="3">
    <location>
        <begin position="414"/>
        <end position="435"/>
    </location>
</feature>
<dbReference type="InterPro" id="IPR011330">
    <property type="entry name" value="Glyco_hydro/deAcase_b/a-brl"/>
</dbReference>
<dbReference type="Pfam" id="PF03065">
    <property type="entry name" value="Glyco_hydro_57"/>
    <property type="match status" value="1"/>
</dbReference>
<evidence type="ECO:0000313" key="6">
    <source>
        <dbReference type="EMBL" id="RZD19170.1"/>
    </source>
</evidence>
<evidence type="ECO:0000256" key="3">
    <source>
        <dbReference type="SAM" id="MobiDB-lite"/>
    </source>
</evidence>
<feature type="domain" description="Alpha-amylase/4-alpha-glucanotransferase central" evidence="5">
    <location>
        <begin position="316"/>
        <end position="399"/>
    </location>
</feature>
<dbReference type="AlphaFoldDB" id="A0A519BPH5"/>
<dbReference type="GO" id="GO:0005975">
    <property type="term" value="P:carbohydrate metabolic process"/>
    <property type="evidence" value="ECO:0007669"/>
    <property type="project" value="InterPro"/>
</dbReference>
<dbReference type="PANTHER" id="PTHR36306">
    <property type="entry name" value="ALPHA-AMYLASE-RELATED-RELATED"/>
    <property type="match status" value="1"/>
</dbReference>
<dbReference type="Pfam" id="PF09094">
    <property type="entry name" value="AmyA-A_glucT_m"/>
    <property type="match status" value="1"/>
</dbReference>